<proteinExistence type="predicted"/>
<evidence type="ECO:0000313" key="2">
    <source>
        <dbReference type="Proteomes" id="UP001374535"/>
    </source>
</evidence>
<protein>
    <submittedName>
        <fullName evidence="1">Uncharacterized protein</fullName>
    </submittedName>
</protein>
<keyword evidence="2" id="KW-1185">Reference proteome</keyword>
<dbReference type="AlphaFoldDB" id="A0AAQ3S5C8"/>
<gene>
    <name evidence="1" type="ORF">V8G54_007326</name>
</gene>
<organism evidence="1 2">
    <name type="scientific">Vigna mungo</name>
    <name type="common">Black gram</name>
    <name type="synonym">Phaseolus mungo</name>
    <dbReference type="NCBI Taxonomy" id="3915"/>
    <lineage>
        <taxon>Eukaryota</taxon>
        <taxon>Viridiplantae</taxon>
        <taxon>Streptophyta</taxon>
        <taxon>Embryophyta</taxon>
        <taxon>Tracheophyta</taxon>
        <taxon>Spermatophyta</taxon>
        <taxon>Magnoliopsida</taxon>
        <taxon>eudicotyledons</taxon>
        <taxon>Gunneridae</taxon>
        <taxon>Pentapetalae</taxon>
        <taxon>rosids</taxon>
        <taxon>fabids</taxon>
        <taxon>Fabales</taxon>
        <taxon>Fabaceae</taxon>
        <taxon>Papilionoideae</taxon>
        <taxon>50 kb inversion clade</taxon>
        <taxon>NPAAA clade</taxon>
        <taxon>indigoferoid/millettioid clade</taxon>
        <taxon>Phaseoleae</taxon>
        <taxon>Vigna</taxon>
    </lineage>
</organism>
<dbReference type="Proteomes" id="UP001374535">
    <property type="component" value="Chromosome 2"/>
</dbReference>
<dbReference type="EMBL" id="CP144699">
    <property type="protein sequence ID" value="WVZ20004.1"/>
    <property type="molecule type" value="Genomic_DNA"/>
</dbReference>
<accession>A0AAQ3S5C8</accession>
<reference evidence="1 2" key="1">
    <citation type="journal article" date="2023" name="Life. Sci Alliance">
        <title>Evolutionary insights into 3D genome organization and epigenetic landscape of Vigna mungo.</title>
        <authorList>
            <person name="Junaid A."/>
            <person name="Singh B."/>
            <person name="Bhatia S."/>
        </authorList>
    </citation>
    <scope>NUCLEOTIDE SEQUENCE [LARGE SCALE GENOMIC DNA]</scope>
    <source>
        <strain evidence="1">Urdbean</strain>
    </source>
</reference>
<sequence>MREKRESRIANRLRQLKKISWTEHRGVERAFAEFQKASFEDRQVEAEGQPEVEATTEVEVEAVGDVEGEVEGEVEVEVEAEVEADVEAEGRVLELVDPLLLDSAVAPGEPGGADNVMILKQGIV</sequence>
<name>A0AAQ3S5C8_VIGMU</name>
<evidence type="ECO:0000313" key="1">
    <source>
        <dbReference type="EMBL" id="WVZ20004.1"/>
    </source>
</evidence>